<dbReference type="RefSeq" id="WP_382271954.1">
    <property type="nucleotide sequence ID" value="NZ_JBHTBU010000002.1"/>
</dbReference>
<dbReference type="EMBL" id="JBHTBU010000002">
    <property type="protein sequence ID" value="MFC7288573.1"/>
    <property type="molecule type" value="Genomic_DNA"/>
</dbReference>
<evidence type="ECO:0008006" key="3">
    <source>
        <dbReference type="Google" id="ProtNLM"/>
    </source>
</evidence>
<accession>A0ABW2IC03</accession>
<reference evidence="2" key="1">
    <citation type="journal article" date="2019" name="Int. J. Syst. Evol. Microbiol.">
        <title>The Global Catalogue of Microorganisms (GCM) 10K type strain sequencing project: providing services to taxonomists for standard genome sequencing and annotation.</title>
        <authorList>
            <consortium name="The Broad Institute Genomics Platform"/>
            <consortium name="The Broad Institute Genome Sequencing Center for Infectious Disease"/>
            <person name="Wu L."/>
            <person name="Ma J."/>
        </authorList>
    </citation>
    <scope>NUCLEOTIDE SEQUENCE [LARGE SCALE GENOMIC DNA]</scope>
    <source>
        <strain evidence="2">KACC 12508</strain>
    </source>
</reference>
<sequence>MKNIFFIVVSVLLAGCATSYQSSSLSGGYRDKHVAEDVYRVSFSANGYATRETAQTYWLYRATELTLEKGFDGFEILSPIALGRVEESSPFIKAQMIFIPMETAPKPYFEADIRLLKAPIKANPPKIFNATQLKAELEPHVKGEKKCDMENVCPHIKKYLFPPAATDTPVSKGVI</sequence>
<organism evidence="1 2">
    <name type="scientific">Herminiimonas glaciei</name>
    <dbReference type="NCBI Taxonomy" id="523788"/>
    <lineage>
        <taxon>Bacteria</taxon>
        <taxon>Pseudomonadati</taxon>
        <taxon>Pseudomonadota</taxon>
        <taxon>Betaproteobacteria</taxon>
        <taxon>Burkholderiales</taxon>
        <taxon>Oxalobacteraceae</taxon>
        <taxon>Herminiimonas</taxon>
    </lineage>
</organism>
<gene>
    <name evidence="1" type="ORF">ACFQPC_11045</name>
</gene>
<proteinExistence type="predicted"/>
<dbReference type="Proteomes" id="UP001596542">
    <property type="component" value="Unassembled WGS sequence"/>
</dbReference>
<dbReference type="NCBIfam" id="NF047637">
    <property type="entry name" value="lipo_CC0125"/>
    <property type="match status" value="1"/>
</dbReference>
<comment type="caution">
    <text evidence="1">The sequence shown here is derived from an EMBL/GenBank/DDBJ whole genome shotgun (WGS) entry which is preliminary data.</text>
</comment>
<dbReference type="PROSITE" id="PS51257">
    <property type="entry name" value="PROKAR_LIPOPROTEIN"/>
    <property type="match status" value="1"/>
</dbReference>
<evidence type="ECO:0000313" key="2">
    <source>
        <dbReference type="Proteomes" id="UP001596542"/>
    </source>
</evidence>
<keyword evidence="2" id="KW-1185">Reference proteome</keyword>
<name>A0ABW2IC03_9BURK</name>
<protein>
    <recommendedName>
        <fullName evidence="3">Lipoprotein</fullName>
    </recommendedName>
</protein>
<evidence type="ECO:0000313" key="1">
    <source>
        <dbReference type="EMBL" id="MFC7288573.1"/>
    </source>
</evidence>